<dbReference type="HOGENOM" id="CLU_2457580_0_0_1"/>
<feature type="compositionally biased region" description="Basic and acidic residues" evidence="1">
    <location>
        <begin position="33"/>
        <end position="50"/>
    </location>
</feature>
<keyword evidence="3" id="KW-1185">Reference proteome</keyword>
<dbReference type="InParanoid" id="T1HIZ5"/>
<feature type="region of interest" description="Disordered" evidence="1">
    <location>
        <begin position="33"/>
        <end position="55"/>
    </location>
</feature>
<evidence type="ECO:0000313" key="2">
    <source>
        <dbReference type="EnsemblMetazoa" id="RPRC004018-PA"/>
    </source>
</evidence>
<protein>
    <submittedName>
        <fullName evidence="2">Uncharacterized protein</fullName>
    </submittedName>
</protein>
<dbReference type="EMBL" id="ACPB03021608">
    <property type="status" value="NOT_ANNOTATED_CDS"/>
    <property type="molecule type" value="Genomic_DNA"/>
</dbReference>
<organism evidence="2 3">
    <name type="scientific">Rhodnius prolixus</name>
    <name type="common">Triatomid bug</name>
    <dbReference type="NCBI Taxonomy" id="13249"/>
    <lineage>
        <taxon>Eukaryota</taxon>
        <taxon>Metazoa</taxon>
        <taxon>Ecdysozoa</taxon>
        <taxon>Arthropoda</taxon>
        <taxon>Hexapoda</taxon>
        <taxon>Insecta</taxon>
        <taxon>Pterygota</taxon>
        <taxon>Neoptera</taxon>
        <taxon>Paraneoptera</taxon>
        <taxon>Hemiptera</taxon>
        <taxon>Heteroptera</taxon>
        <taxon>Panheteroptera</taxon>
        <taxon>Cimicomorpha</taxon>
        <taxon>Reduviidae</taxon>
        <taxon>Triatominae</taxon>
        <taxon>Rhodnius</taxon>
    </lineage>
</organism>
<evidence type="ECO:0000256" key="1">
    <source>
        <dbReference type="SAM" id="MobiDB-lite"/>
    </source>
</evidence>
<proteinExistence type="predicted"/>
<dbReference type="Proteomes" id="UP000015103">
    <property type="component" value="Unassembled WGS sequence"/>
</dbReference>
<reference evidence="2" key="1">
    <citation type="submission" date="2015-05" db="UniProtKB">
        <authorList>
            <consortium name="EnsemblMetazoa"/>
        </authorList>
    </citation>
    <scope>IDENTIFICATION</scope>
</reference>
<dbReference type="EnsemblMetazoa" id="RPRC004018-RA">
    <property type="protein sequence ID" value="RPRC004018-PA"/>
    <property type="gene ID" value="RPRC004018"/>
</dbReference>
<evidence type="ECO:0000313" key="3">
    <source>
        <dbReference type="Proteomes" id="UP000015103"/>
    </source>
</evidence>
<sequence>MNVNIELLDDAQDEVFEENDWDDCTDIESEIEQHQSELSENTETREDDGSFTKIPFVGKPGLQKLPNGGSPYDFFEFLFDNTFFSLIVN</sequence>
<dbReference type="VEuPathDB" id="VectorBase:RPRC004018"/>
<accession>T1HIZ5</accession>
<dbReference type="AlphaFoldDB" id="T1HIZ5"/>
<name>T1HIZ5_RHOPR</name>